<feature type="transmembrane region" description="Helical" evidence="7">
    <location>
        <begin position="562"/>
        <end position="583"/>
    </location>
</feature>
<evidence type="ECO:0000313" key="9">
    <source>
        <dbReference type="EMBL" id="ELQ39600.1"/>
    </source>
</evidence>
<keyword evidence="4 7" id="KW-1133">Transmembrane helix</keyword>
<evidence type="ECO:0000256" key="3">
    <source>
        <dbReference type="ARBA" id="ARBA00022692"/>
    </source>
</evidence>
<name>A0AA97P0B5_PYRO3</name>
<reference evidence="9" key="1">
    <citation type="journal article" date="2012" name="PLoS Genet.">
        <title>Comparative analysis of the genomes of two field isolates of the rice blast fungus Magnaporthe oryzae.</title>
        <authorList>
            <person name="Xue M."/>
            <person name="Yang J."/>
            <person name="Li Z."/>
            <person name="Hu S."/>
            <person name="Yao N."/>
            <person name="Dean R.A."/>
            <person name="Zhao W."/>
            <person name="Shen M."/>
            <person name="Zhang H."/>
            <person name="Li C."/>
            <person name="Liu L."/>
            <person name="Cao L."/>
            <person name="Xu X."/>
            <person name="Xing Y."/>
            <person name="Hsiang T."/>
            <person name="Zhang Z."/>
            <person name="Xu J.R."/>
            <person name="Peng Y.L."/>
        </authorList>
    </citation>
    <scope>NUCLEOTIDE SEQUENCE</scope>
    <source>
        <strain evidence="9">Y34</strain>
    </source>
</reference>
<feature type="region of interest" description="Disordered" evidence="6">
    <location>
        <begin position="53"/>
        <end position="138"/>
    </location>
</feature>
<dbReference type="GO" id="GO:0016020">
    <property type="term" value="C:membrane"/>
    <property type="evidence" value="ECO:0007669"/>
    <property type="project" value="UniProtKB-SubCell"/>
</dbReference>
<dbReference type="Gene3D" id="1.20.1250.20">
    <property type="entry name" value="MFS general substrate transporter like domains"/>
    <property type="match status" value="1"/>
</dbReference>
<dbReference type="GO" id="GO:0022857">
    <property type="term" value="F:transmembrane transporter activity"/>
    <property type="evidence" value="ECO:0007669"/>
    <property type="project" value="InterPro"/>
</dbReference>
<feature type="compositionally biased region" description="Low complexity" evidence="6">
    <location>
        <begin position="79"/>
        <end position="91"/>
    </location>
</feature>
<dbReference type="SUPFAM" id="SSF103473">
    <property type="entry name" value="MFS general substrate transporter"/>
    <property type="match status" value="2"/>
</dbReference>
<proteinExistence type="inferred from homology"/>
<keyword evidence="5 7" id="KW-0472">Membrane</keyword>
<comment type="subcellular location">
    <subcellularLocation>
        <location evidence="1">Membrane</location>
        <topology evidence="1">Multi-pass membrane protein</topology>
    </subcellularLocation>
</comment>
<evidence type="ECO:0000256" key="2">
    <source>
        <dbReference type="ARBA" id="ARBA00008335"/>
    </source>
</evidence>
<feature type="transmembrane region" description="Helical" evidence="7">
    <location>
        <begin position="497"/>
        <end position="518"/>
    </location>
</feature>
<protein>
    <submittedName>
        <fullName evidence="9">Cycloheximide resistance protein</fullName>
    </submittedName>
</protein>
<evidence type="ECO:0000259" key="8">
    <source>
        <dbReference type="PROSITE" id="PS50850"/>
    </source>
</evidence>
<dbReference type="PANTHER" id="PTHR23502:SF68">
    <property type="entry name" value="MULTIDRUG TRANSPORTER, PUTATIVE (AFU_ORTHOLOGUE AFUA_3G01120)-RELATED"/>
    <property type="match status" value="1"/>
</dbReference>
<dbReference type="PROSITE" id="PS50850">
    <property type="entry name" value="MFS"/>
    <property type="match status" value="1"/>
</dbReference>
<dbReference type="CDD" id="cd17323">
    <property type="entry name" value="MFS_Tpo1_MDR_like"/>
    <property type="match status" value="1"/>
</dbReference>
<feature type="compositionally biased region" description="Polar residues" evidence="6">
    <location>
        <begin position="19"/>
        <end position="29"/>
    </location>
</feature>
<dbReference type="EMBL" id="JH793446">
    <property type="protein sequence ID" value="ELQ39600.1"/>
    <property type="molecule type" value="Genomic_DNA"/>
</dbReference>
<dbReference type="InterPro" id="IPR011701">
    <property type="entry name" value="MFS"/>
</dbReference>
<dbReference type="PANTHER" id="PTHR23502">
    <property type="entry name" value="MAJOR FACILITATOR SUPERFAMILY"/>
    <property type="match status" value="1"/>
</dbReference>
<feature type="transmembrane region" description="Helical" evidence="7">
    <location>
        <begin position="454"/>
        <end position="476"/>
    </location>
</feature>
<comment type="similarity">
    <text evidence="2">Belongs to the major facilitator superfamily.</text>
</comment>
<dbReference type="Proteomes" id="UP000011086">
    <property type="component" value="Unassembled WGS sequence"/>
</dbReference>
<feature type="compositionally biased region" description="Acidic residues" evidence="6">
    <location>
        <begin position="119"/>
        <end position="138"/>
    </location>
</feature>
<feature type="transmembrane region" description="Helical" evidence="7">
    <location>
        <begin position="313"/>
        <end position="333"/>
    </location>
</feature>
<keyword evidence="3 7" id="KW-0812">Transmembrane</keyword>
<organism evidence="9">
    <name type="scientific">Pyricularia oryzae (strain Y34)</name>
    <name type="common">Rice blast fungus</name>
    <name type="synonym">Magnaporthe oryzae</name>
    <dbReference type="NCBI Taxonomy" id="1143189"/>
    <lineage>
        <taxon>Eukaryota</taxon>
        <taxon>Fungi</taxon>
        <taxon>Dikarya</taxon>
        <taxon>Ascomycota</taxon>
        <taxon>Pezizomycotina</taxon>
        <taxon>Sordariomycetes</taxon>
        <taxon>Sordariomycetidae</taxon>
        <taxon>Magnaporthales</taxon>
        <taxon>Pyriculariaceae</taxon>
        <taxon>Pyricularia</taxon>
    </lineage>
</organism>
<evidence type="ECO:0000256" key="5">
    <source>
        <dbReference type="ARBA" id="ARBA00023136"/>
    </source>
</evidence>
<evidence type="ECO:0000256" key="7">
    <source>
        <dbReference type="SAM" id="Phobius"/>
    </source>
</evidence>
<dbReference type="Pfam" id="PF07690">
    <property type="entry name" value="MFS_1"/>
    <property type="match status" value="1"/>
</dbReference>
<feature type="transmembrane region" description="Helical" evidence="7">
    <location>
        <begin position="228"/>
        <end position="246"/>
    </location>
</feature>
<dbReference type="InterPro" id="IPR020846">
    <property type="entry name" value="MFS_dom"/>
</dbReference>
<dbReference type="FunFam" id="1.20.1250.20:FF:000011">
    <property type="entry name" value="MFS multidrug transporter, putative"/>
    <property type="match status" value="1"/>
</dbReference>
<evidence type="ECO:0000256" key="4">
    <source>
        <dbReference type="ARBA" id="ARBA00022989"/>
    </source>
</evidence>
<feature type="transmembrane region" description="Helical" evidence="7">
    <location>
        <begin position="411"/>
        <end position="434"/>
    </location>
</feature>
<feature type="domain" description="Major facilitator superfamily (MFS) profile" evidence="8">
    <location>
        <begin position="154"/>
        <end position="619"/>
    </location>
</feature>
<accession>A0AA97P0B5</accession>
<gene>
    <name evidence="9" type="ORF">OOU_Y34scaffold00492g34</name>
</gene>
<evidence type="ECO:0000256" key="6">
    <source>
        <dbReference type="SAM" id="MobiDB-lite"/>
    </source>
</evidence>
<feature type="transmembrane region" description="Helical" evidence="7">
    <location>
        <begin position="279"/>
        <end position="301"/>
    </location>
</feature>
<evidence type="ECO:0000256" key="1">
    <source>
        <dbReference type="ARBA" id="ARBA00004141"/>
    </source>
</evidence>
<feature type="region of interest" description="Disordered" evidence="6">
    <location>
        <begin position="19"/>
        <end position="39"/>
    </location>
</feature>
<feature type="transmembrane region" description="Helical" evidence="7">
    <location>
        <begin position="589"/>
        <end position="609"/>
    </location>
</feature>
<feature type="transmembrane region" description="Helical" evidence="7">
    <location>
        <begin position="190"/>
        <end position="208"/>
    </location>
</feature>
<dbReference type="AlphaFoldDB" id="A0AA97P0B5"/>
<dbReference type="InterPro" id="IPR036259">
    <property type="entry name" value="MFS_trans_sf"/>
</dbReference>
<sequence length="624" mass="68149">MTTNQKEECNAELARLNWYNRNRPASTASPMPAEIRTGGTVAEEELQRQRSIEQAIAEGHDADVPSSLGYVLSEKGTQSRRQSLARSQSNSPPKSVVASASNKPEADLERGTDATATESEGENPSEDDPNVVWWDGDDDPDNPYNWPEWKKWVNTIFVSTLTFLTPLASSIFAPGVPQLMEEFRITNSELGSFVVSIYILGVGFSSWFPFSPPDACHASSVGAHFANFHAFLPQFALGPLVIAPLSEIYGRSIVYHVCNLGFLAFVIACAVAPSMNSLIAFRFISGIFGSCPISNGGGTIADMIVQEKRGFAMSIYTLGPLIGPVVGPVAGGFLSGAKGWRWCFWVLAIATGFMSICMMVFMKETYAHVILDRKTAKLRKETGNEQLRSKLDAGLSTTDYFKRSIVRPLKLMAFSPITQIFAIYLAIVYGYLYLVFTTITSVFTETYGFSSSTAGLAFLGIGIGFLIGQGIFTYTSDAYVQRRAAREGNGMLPEYRLLWLPFGGAVLPIGFFIYGWTAEYKVHWIAPIIGMGVIGIANILLFMSVTVYLIDSFNMYAASAMAANTVIRSVAGAVLPLAGPAMYAALGLGWGNSLLAFIALAMLPVPFVIQRYGEYLRTRFAFEM</sequence>
<feature type="transmembrane region" description="Helical" evidence="7">
    <location>
        <begin position="524"/>
        <end position="550"/>
    </location>
</feature>
<feature type="transmembrane region" description="Helical" evidence="7">
    <location>
        <begin position="253"/>
        <end position="273"/>
    </location>
</feature>
<feature type="transmembrane region" description="Helical" evidence="7">
    <location>
        <begin position="339"/>
        <end position="361"/>
    </location>
</feature>